<organism evidence="1 2">
    <name type="scientific">Rhizobium deserti</name>
    <dbReference type="NCBI Taxonomy" id="2547961"/>
    <lineage>
        <taxon>Bacteria</taxon>
        <taxon>Pseudomonadati</taxon>
        <taxon>Pseudomonadota</taxon>
        <taxon>Alphaproteobacteria</taxon>
        <taxon>Hyphomicrobiales</taxon>
        <taxon>Rhizobiaceae</taxon>
        <taxon>Rhizobium/Agrobacterium group</taxon>
        <taxon>Rhizobium</taxon>
    </lineage>
</organism>
<accession>A0A4R5UI57</accession>
<dbReference type="EMBL" id="SMTL01000003">
    <property type="protein sequence ID" value="TDK35663.1"/>
    <property type="molecule type" value="Genomic_DNA"/>
</dbReference>
<sequence length="115" mass="13499">MAYKVVRSEEADHDFELIFDHLFMSYMTFDEPLQDAFARAIKRIAAIETDMETLLLAPFQGTLDRNLRPNLRYVAKNQSVFYFEVDEEELSIRILAIFLSGQDHQRHMLKRLGDA</sequence>
<gene>
    <name evidence="1" type="ORF">E2F50_15700</name>
</gene>
<evidence type="ECO:0000313" key="1">
    <source>
        <dbReference type="EMBL" id="TDK35663.1"/>
    </source>
</evidence>
<comment type="caution">
    <text evidence="1">The sequence shown here is derived from an EMBL/GenBank/DDBJ whole genome shotgun (WGS) entry which is preliminary data.</text>
</comment>
<dbReference type="InterPro" id="IPR035093">
    <property type="entry name" value="RelE/ParE_toxin_dom_sf"/>
</dbReference>
<name>A0A4R5UI57_9HYPH</name>
<keyword evidence="2" id="KW-1185">Reference proteome</keyword>
<dbReference type="OrthoDB" id="7724949at2"/>
<dbReference type="AlphaFoldDB" id="A0A4R5UI57"/>
<dbReference type="Proteomes" id="UP000295238">
    <property type="component" value="Unassembled WGS sequence"/>
</dbReference>
<protein>
    <submittedName>
        <fullName evidence="1">Type II toxin-antitoxin system RelE/ParE family toxin</fullName>
    </submittedName>
</protein>
<proteinExistence type="predicted"/>
<evidence type="ECO:0000313" key="2">
    <source>
        <dbReference type="Proteomes" id="UP000295238"/>
    </source>
</evidence>
<reference evidence="1 2" key="1">
    <citation type="submission" date="2019-03" db="EMBL/GenBank/DDBJ databases">
        <title>Rhizobium sp. nov., an bacterium isolated from biocrust in Mu Us Desert.</title>
        <authorList>
            <person name="Lixiong L."/>
        </authorList>
    </citation>
    <scope>NUCLEOTIDE SEQUENCE [LARGE SCALE GENOMIC DNA]</scope>
    <source>
        <strain evidence="1 2">SPY-1</strain>
    </source>
</reference>
<dbReference type="Gene3D" id="3.30.2310.20">
    <property type="entry name" value="RelE-like"/>
    <property type="match status" value="1"/>
</dbReference>
<dbReference type="RefSeq" id="WP_133317083.1">
    <property type="nucleotide sequence ID" value="NZ_SMTL01000003.1"/>
</dbReference>